<evidence type="ECO:0000256" key="3">
    <source>
        <dbReference type="SAM" id="SignalP"/>
    </source>
</evidence>
<name>A0A7E4VSU3_PANRE</name>
<organism evidence="4 5">
    <name type="scientific">Panagrellus redivivus</name>
    <name type="common">Microworm</name>
    <dbReference type="NCBI Taxonomy" id="6233"/>
    <lineage>
        <taxon>Eukaryota</taxon>
        <taxon>Metazoa</taxon>
        <taxon>Ecdysozoa</taxon>
        <taxon>Nematoda</taxon>
        <taxon>Chromadorea</taxon>
        <taxon>Rhabditida</taxon>
        <taxon>Tylenchina</taxon>
        <taxon>Panagrolaimomorpha</taxon>
        <taxon>Panagrolaimoidea</taxon>
        <taxon>Panagrolaimidae</taxon>
        <taxon>Panagrellus</taxon>
    </lineage>
</organism>
<dbReference type="AlphaFoldDB" id="A0A7E4VSU3"/>
<evidence type="ECO:0000313" key="5">
    <source>
        <dbReference type="WBParaSite" id="Pan_g2867.t1"/>
    </source>
</evidence>
<sequence length="289" mass="31963">MIFSNHVLLAVFLTCFICPAISTESHPRSKRRVPLIAEELLPDENESMHVAFLASSIEKVCHASDIRKDMNRYAYTCFLEKPSPAFQEIVDHFKLCCEMMTTCSKLPEDTSKEDEKECIDRFCGCLDMINIVHEPRITECMSSKLPVCKQTTSIWGHDVSWLEDDIGFMRVVNRNVILGRAGIAAFSIALILSTASFAFLVYVCISYRCCKKPKPAEPVPPAEPEVATAYYPTEVPSIIPDAGDTTAQTPPANNTTSVASTTRSSAANKVPGATTSVDNTVTKELIEWP</sequence>
<keyword evidence="2" id="KW-0812">Transmembrane</keyword>
<proteinExistence type="predicted"/>
<dbReference type="WBParaSite" id="Pan_g2867.t1">
    <property type="protein sequence ID" value="Pan_g2867.t1"/>
    <property type="gene ID" value="Pan_g2867"/>
</dbReference>
<evidence type="ECO:0000256" key="1">
    <source>
        <dbReference type="SAM" id="MobiDB-lite"/>
    </source>
</evidence>
<dbReference type="Proteomes" id="UP000492821">
    <property type="component" value="Unassembled WGS sequence"/>
</dbReference>
<feature type="chain" id="PRO_5028935073" evidence="3">
    <location>
        <begin position="23"/>
        <end position="289"/>
    </location>
</feature>
<feature type="compositionally biased region" description="Low complexity" evidence="1">
    <location>
        <begin position="245"/>
        <end position="268"/>
    </location>
</feature>
<evidence type="ECO:0000313" key="4">
    <source>
        <dbReference type="Proteomes" id="UP000492821"/>
    </source>
</evidence>
<feature type="signal peptide" evidence="3">
    <location>
        <begin position="1"/>
        <end position="22"/>
    </location>
</feature>
<keyword evidence="4" id="KW-1185">Reference proteome</keyword>
<feature type="region of interest" description="Disordered" evidence="1">
    <location>
        <begin position="240"/>
        <end position="275"/>
    </location>
</feature>
<evidence type="ECO:0000256" key="2">
    <source>
        <dbReference type="SAM" id="Phobius"/>
    </source>
</evidence>
<keyword evidence="3" id="KW-0732">Signal</keyword>
<protein>
    <submittedName>
        <fullName evidence="5">Chondroitin proteoglycan 4 domain-containing protein</fullName>
    </submittedName>
</protein>
<keyword evidence="2" id="KW-1133">Transmembrane helix</keyword>
<reference evidence="5" key="2">
    <citation type="submission" date="2020-10" db="UniProtKB">
        <authorList>
            <consortium name="WormBaseParasite"/>
        </authorList>
    </citation>
    <scope>IDENTIFICATION</scope>
</reference>
<feature type="transmembrane region" description="Helical" evidence="2">
    <location>
        <begin position="183"/>
        <end position="205"/>
    </location>
</feature>
<keyword evidence="2" id="KW-0472">Membrane</keyword>
<accession>A0A7E4VSU3</accession>
<reference evidence="4" key="1">
    <citation type="journal article" date="2013" name="Genetics">
        <title>The draft genome and transcriptome of Panagrellus redivivus are shaped by the harsh demands of a free-living lifestyle.</title>
        <authorList>
            <person name="Srinivasan J."/>
            <person name="Dillman A.R."/>
            <person name="Macchietto M.G."/>
            <person name="Heikkinen L."/>
            <person name="Lakso M."/>
            <person name="Fracchia K.M."/>
            <person name="Antoshechkin I."/>
            <person name="Mortazavi A."/>
            <person name="Wong G."/>
            <person name="Sternberg P.W."/>
        </authorList>
    </citation>
    <scope>NUCLEOTIDE SEQUENCE [LARGE SCALE GENOMIC DNA]</scope>
    <source>
        <strain evidence="4">MT8872</strain>
    </source>
</reference>